<dbReference type="Gene3D" id="3.30.360.40">
    <property type="entry name" value="YwmB-like"/>
    <property type="match status" value="1"/>
</dbReference>
<name>A0A9X2MGM4_9FIRM</name>
<dbReference type="AlphaFoldDB" id="A0A9X2MGM4"/>
<dbReference type="EMBL" id="JANJZL010000008">
    <property type="protein sequence ID" value="MCR2044707.1"/>
    <property type="molecule type" value="Genomic_DNA"/>
</dbReference>
<organism evidence="1 2">
    <name type="scientific">Anaerosalibacter massiliensis</name>
    <dbReference type="NCBI Taxonomy" id="1347392"/>
    <lineage>
        <taxon>Bacteria</taxon>
        <taxon>Bacillati</taxon>
        <taxon>Bacillota</taxon>
        <taxon>Tissierellia</taxon>
        <taxon>Tissierellales</taxon>
        <taxon>Sporanaerobacteraceae</taxon>
        <taxon>Anaerosalibacter</taxon>
    </lineage>
</organism>
<proteinExistence type="predicted"/>
<dbReference type="InterPro" id="IPR014794">
    <property type="entry name" value="DUF1779"/>
</dbReference>
<sequence>MKWFRNITFLGIIISLVLTNFSFSQDNLQGYNYQENILMDSIENMGADFIELDIHCSGKYKDEFISKEEIVLLGEELGEKLGILEDITGEIIEKEGFIQYNAKNSTEDLIDITISSYRLKNKDEGETTIFVNLVKREKNGQINDIMENTQDIFAQYGIQAEITTCIVGGFKGKLDRSDINKKIIKAIKRVNGVIVDNYDEENLVSITAYTPIFKNYIYSGNKKMNYNLAIRYNEYEDKTCVWIGTPIITISY</sequence>
<accession>A0A9X2MGM4</accession>
<dbReference type="Pfam" id="PF08680">
    <property type="entry name" value="DUF1779"/>
    <property type="match status" value="1"/>
</dbReference>
<dbReference type="InterPro" id="IPR036209">
    <property type="entry name" value="YwmB-like_sf"/>
</dbReference>
<keyword evidence="2" id="KW-1185">Reference proteome</keyword>
<evidence type="ECO:0000313" key="2">
    <source>
        <dbReference type="Proteomes" id="UP001142078"/>
    </source>
</evidence>
<evidence type="ECO:0000313" key="1">
    <source>
        <dbReference type="EMBL" id="MCR2044707.1"/>
    </source>
</evidence>
<comment type="caution">
    <text evidence="1">The sequence shown here is derived from an EMBL/GenBank/DDBJ whole genome shotgun (WGS) entry which is preliminary data.</text>
</comment>
<dbReference type="RefSeq" id="WP_042678735.1">
    <property type="nucleotide sequence ID" value="NZ_CABKTM010000007.1"/>
</dbReference>
<gene>
    <name evidence="1" type="ORF">NSA23_11375</name>
</gene>
<dbReference type="Proteomes" id="UP001142078">
    <property type="component" value="Unassembled WGS sequence"/>
</dbReference>
<dbReference type="SUPFAM" id="SSF143842">
    <property type="entry name" value="YwmB-like"/>
    <property type="match status" value="1"/>
</dbReference>
<protein>
    <submittedName>
        <fullName evidence="1">YwmB family TATA-box binding protein</fullName>
    </submittedName>
</protein>
<reference evidence="1" key="1">
    <citation type="submission" date="2022-07" db="EMBL/GenBank/DDBJ databases">
        <title>Enhanced cultured diversity of the mouse gut microbiota enables custom-made synthetic communities.</title>
        <authorList>
            <person name="Afrizal A."/>
        </authorList>
    </citation>
    <scope>NUCLEOTIDE SEQUENCE</scope>
    <source>
        <strain evidence="1">DSM 29482</strain>
    </source>
</reference>